<dbReference type="InterPro" id="IPR049360">
    <property type="entry name" value="T6SS_TssR-like_VWA"/>
</dbReference>
<dbReference type="Pfam" id="PF17643">
    <property type="entry name" value="TssR"/>
    <property type="match status" value="1"/>
</dbReference>
<feature type="compositionally biased region" description="Polar residues" evidence="1">
    <location>
        <begin position="810"/>
        <end position="820"/>
    </location>
</feature>
<evidence type="ECO:0000259" key="6">
    <source>
        <dbReference type="Pfam" id="PF20782"/>
    </source>
</evidence>
<dbReference type="AlphaFoldDB" id="A0A3E1NCV6"/>
<evidence type="ECO:0000259" key="3">
    <source>
        <dbReference type="Pfam" id="PF17643"/>
    </source>
</evidence>
<dbReference type="InterPro" id="IPR049358">
    <property type="entry name" value="T6SS_TssR-like_C"/>
</dbReference>
<dbReference type="InterPro" id="IPR036465">
    <property type="entry name" value="vWFA_dom_sf"/>
</dbReference>
<feature type="domain" description="Type VI secretion system TssR-like VWA" evidence="6">
    <location>
        <begin position="297"/>
        <end position="600"/>
    </location>
</feature>
<dbReference type="Pfam" id="PF20782">
    <property type="entry name" value="TssR_VWA"/>
    <property type="match status" value="1"/>
</dbReference>
<feature type="region of interest" description="Disordered" evidence="1">
    <location>
        <begin position="797"/>
        <end position="820"/>
    </location>
</feature>
<evidence type="ECO:0000256" key="1">
    <source>
        <dbReference type="SAM" id="MobiDB-lite"/>
    </source>
</evidence>
<dbReference type="SUPFAM" id="SSF53300">
    <property type="entry name" value="vWA-like"/>
    <property type="match status" value="1"/>
</dbReference>
<feature type="domain" description="Type VI secretion system TssR-like second" evidence="4">
    <location>
        <begin position="142"/>
        <end position="226"/>
    </location>
</feature>
<name>A0A3E1NCV6_9BACT</name>
<dbReference type="Proteomes" id="UP000261284">
    <property type="component" value="Unassembled WGS sequence"/>
</dbReference>
<protein>
    <submittedName>
        <fullName evidence="7">VWA domain-containing protein</fullName>
    </submittedName>
</protein>
<accession>A0A3E1NCV6</accession>
<dbReference type="InterPro" id="IPR049359">
    <property type="entry name" value="T6SS_TssR-like_dom_2"/>
</dbReference>
<evidence type="ECO:0000256" key="2">
    <source>
        <dbReference type="SAM" id="SignalP"/>
    </source>
</evidence>
<proteinExistence type="predicted"/>
<feature type="signal peptide" evidence="2">
    <location>
        <begin position="1"/>
        <end position="18"/>
    </location>
</feature>
<feature type="domain" description="Type VI secretion system TssR-like C-terminal" evidence="5">
    <location>
        <begin position="656"/>
        <end position="791"/>
    </location>
</feature>
<dbReference type="Pfam" id="PF20780">
    <property type="entry name" value="TssR_M"/>
    <property type="match status" value="1"/>
</dbReference>
<dbReference type="InterPro" id="IPR040530">
    <property type="entry name" value="T6SS_TssR-like_N"/>
</dbReference>
<evidence type="ECO:0000259" key="4">
    <source>
        <dbReference type="Pfam" id="PF20780"/>
    </source>
</evidence>
<organism evidence="7 8">
    <name type="scientific">Deminuibacter soli</name>
    <dbReference type="NCBI Taxonomy" id="2291815"/>
    <lineage>
        <taxon>Bacteria</taxon>
        <taxon>Pseudomonadati</taxon>
        <taxon>Bacteroidota</taxon>
        <taxon>Chitinophagia</taxon>
        <taxon>Chitinophagales</taxon>
        <taxon>Chitinophagaceae</taxon>
        <taxon>Deminuibacter</taxon>
    </lineage>
</organism>
<sequence length="820" mass="92244">MKQLMSVLFVLATFSSMAQLPKKRVLGTPTNYINPSFATIALEPSGNDKTMPWIVFSDREDNVTYTSPGGSLAFKKIAFMQPFVVGEEDKGYLKLYKYDPAMLTGRKMRDRKRAVSFGWIGKDKLLMWQKSLEDEQTHFPMKALAVASGKAPLTQPKYFYSYDSVILYNSPELKDQLNEKLHLHDFVYVFKISGDGRKALVGHVSQLTTDSARNAIAGWVSTEVIHAWGSRLYIGLPRDNDYARDSLAAAVVNAQLESTKSSVHPAFQIDPLLAPGNPVFRSLPVMDRKQNEKGGTTFRSSVAEDVFNKSLNSVINIKGARLDFKTYLQLRRFSNQVNVVFVVDGGSGMKNYMPGLTNTIQNFESVFLQKKFAGYRYQYGAVVYKSSDGCGSVKPIAAFPLSQTYSKVVDFLNQQAAFTQQCSGNIYNQPVLQGLQEAANMLKTHPMETNLIVLTGSTGNNGLPYSVTESTVIDAMVKADARLLTLQVYNKFDPAFNNFVIETRQLLERTAQQQAALKKMRMVKGEGLAATQTFNTSFTDSVTYYLNYPDGSLIPGGIVFPGRGAVKTNKEMISALNRFVTEVDTDNKDIIQSLDSAFRETGRLRERVTPDVEGSITQSSPPVPDHLGEALPHNAFKYYFELYFRNNPAAAKQSPLQYAIILSQDEMIQVSDVLSRMSGDNLQQDASGFRKQLYRSYVTTGVNWWNNRYSKREIRSMKIGDYFEQITGMPLQDSLMNSYTVSDIKSDGDLSRENFELIILHLRKCNQVLKRQLQLNEYFTSNGRPYYYVLQQDWRADDPRKQKKKDQGSMAGSSNTVNSE</sequence>
<evidence type="ECO:0000259" key="5">
    <source>
        <dbReference type="Pfam" id="PF20781"/>
    </source>
</evidence>
<feature type="chain" id="PRO_5017643550" evidence="2">
    <location>
        <begin position="19"/>
        <end position="820"/>
    </location>
</feature>
<reference evidence="7 8" key="1">
    <citation type="submission" date="2018-08" db="EMBL/GenBank/DDBJ databases">
        <title>Chitinophagaceae sp. K23C18032701, a novel bacterium isolated from forest soil.</title>
        <authorList>
            <person name="Wang C."/>
        </authorList>
    </citation>
    <scope>NUCLEOTIDE SEQUENCE [LARGE SCALE GENOMIC DNA]</scope>
    <source>
        <strain evidence="7 8">K23C18032701</strain>
    </source>
</reference>
<keyword evidence="2" id="KW-0732">Signal</keyword>
<evidence type="ECO:0000313" key="7">
    <source>
        <dbReference type="EMBL" id="RFM25598.1"/>
    </source>
</evidence>
<feature type="domain" description="Type VI secretion system TssR-like N-terminal barrel" evidence="3">
    <location>
        <begin position="28"/>
        <end position="126"/>
    </location>
</feature>
<evidence type="ECO:0000313" key="8">
    <source>
        <dbReference type="Proteomes" id="UP000261284"/>
    </source>
</evidence>
<dbReference type="RefSeq" id="WP_116849911.1">
    <property type="nucleotide sequence ID" value="NZ_QTJU01000019.1"/>
</dbReference>
<dbReference type="OrthoDB" id="908406at2"/>
<dbReference type="Pfam" id="PF20781">
    <property type="entry name" value="TssR_C"/>
    <property type="match status" value="1"/>
</dbReference>
<gene>
    <name evidence="7" type="ORF">DXN05_24275</name>
</gene>
<keyword evidence="8" id="KW-1185">Reference proteome</keyword>
<comment type="caution">
    <text evidence="7">The sequence shown here is derived from an EMBL/GenBank/DDBJ whole genome shotgun (WGS) entry which is preliminary data.</text>
</comment>
<dbReference type="EMBL" id="QTJU01000019">
    <property type="protein sequence ID" value="RFM25598.1"/>
    <property type="molecule type" value="Genomic_DNA"/>
</dbReference>